<dbReference type="GO" id="GO:0003677">
    <property type="term" value="F:DNA binding"/>
    <property type="evidence" value="ECO:0007669"/>
    <property type="project" value="UniProtKB-KW"/>
</dbReference>
<evidence type="ECO:0000256" key="5">
    <source>
        <dbReference type="ARBA" id="ARBA00023204"/>
    </source>
</evidence>
<comment type="caution">
    <text evidence="8">The sequence shown here is derived from an EMBL/GenBank/DDBJ whole genome shotgun (WGS) entry which is preliminary data.</text>
</comment>
<dbReference type="GO" id="GO:0046982">
    <property type="term" value="F:protein heterodimerization activity"/>
    <property type="evidence" value="ECO:0007669"/>
    <property type="project" value="InterPro"/>
</dbReference>
<keyword evidence="5" id="KW-0234">DNA repair</keyword>
<keyword evidence="6" id="KW-0539">Nucleus</keyword>
<feature type="region of interest" description="Disordered" evidence="7">
    <location>
        <begin position="1"/>
        <end position="75"/>
    </location>
</feature>
<dbReference type="OrthoDB" id="2500381at2759"/>
<dbReference type="Gene3D" id="1.10.20.10">
    <property type="entry name" value="Histone, subunit A"/>
    <property type="match status" value="1"/>
</dbReference>
<accession>A0A9P5D9A9</accession>
<comment type="subcellular location">
    <subcellularLocation>
        <location evidence="1">Nucleus</location>
    </subcellularLocation>
</comment>
<protein>
    <submittedName>
        <fullName evidence="8">Pfam:DUF2008</fullName>
    </submittedName>
</protein>
<keyword evidence="4" id="KW-0238">DNA-binding</keyword>
<evidence type="ECO:0000256" key="1">
    <source>
        <dbReference type="ARBA" id="ARBA00004123"/>
    </source>
</evidence>
<dbReference type="Proteomes" id="UP000749293">
    <property type="component" value="Unassembled WGS sequence"/>
</dbReference>
<comment type="similarity">
    <text evidence="2">Belongs to the CENP-X/MHF2 family.</text>
</comment>
<dbReference type="EMBL" id="JAANYQ010000001">
    <property type="protein sequence ID" value="KAF4126334.1"/>
    <property type="molecule type" value="Genomic_DNA"/>
</dbReference>
<feature type="compositionally biased region" description="Acidic residues" evidence="7">
    <location>
        <begin position="44"/>
        <end position="59"/>
    </location>
</feature>
<organism evidence="8 9">
    <name type="scientific">Geosmithia morbida</name>
    <dbReference type="NCBI Taxonomy" id="1094350"/>
    <lineage>
        <taxon>Eukaryota</taxon>
        <taxon>Fungi</taxon>
        <taxon>Dikarya</taxon>
        <taxon>Ascomycota</taxon>
        <taxon>Pezizomycotina</taxon>
        <taxon>Sordariomycetes</taxon>
        <taxon>Hypocreomycetidae</taxon>
        <taxon>Hypocreales</taxon>
        <taxon>Bionectriaceae</taxon>
        <taxon>Geosmithia</taxon>
    </lineage>
</organism>
<dbReference type="AlphaFoldDB" id="A0A9P5D9A9"/>
<dbReference type="GO" id="GO:0051382">
    <property type="term" value="P:kinetochore assembly"/>
    <property type="evidence" value="ECO:0007669"/>
    <property type="project" value="InterPro"/>
</dbReference>
<dbReference type="InterPro" id="IPR018552">
    <property type="entry name" value="CENP-X"/>
</dbReference>
<evidence type="ECO:0000256" key="4">
    <source>
        <dbReference type="ARBA" id="ARBA00023125"/>
    </source>
</evidence>
<gene>
    <name evidence="8" type="ORF">GMORB2_0070</name>
</gene>
<evidence type="ECO:0000313" key="9">
    <source>
        <dbReference type="Proteomes" id="UP000749293"/>
    </source>
</evidence>
<evidence type="ECO:0000256" key="7">
    <source>
        <dbReference type="SAM" id="MobiDB-lite"/>
    </source>
</evidence>
<keyword evidence="3" id="KW-0227">DNA damage</keyword>
<reference evidence="8" key="1">
    <citation type="submission" date="2020-03" db="EMBL/GenBank/DDBJ databases">
        <title>Site-based positive gene gene selection in Geosmithia morbida across the United States reveals a broad range of putative effectors and factors for local host and environmental adapation.</title>
        <authorList>
            <person name="Onufrak A."/>
            <person name="Murdoch R.W."/>
            <person name="Gazis R."/>
            <person name="Huff M."/>
            <person name="Staton M."/>
            <person name="Klingeman W."/>
            <person name="Hadziabdic D."/>
        </authorList>
    </citation>
    <scope>NUCLEOTIDE SEQUENCE</scope>
    <source>
        <strain evidence="8">1262</strain>
    </source>
</reference>
<sequence>MPPKRTTDGGSSAARGRPKSSTAGKESVSKTAAAPPSSNRFGSSDEDEEEEGVEEEEEEDARRGDDDRPEKRIPDELLTRLLHEFFTKDATRISKDANAAVGKYVDVFVREAIARTAVEKRGGFLEVEDLEKVTPQLLLDL</sequence>
<dbReference type="InterPro" id="IPR009072">
    <property type="entry name" value="Histone-fold"/>
</dbReference>
<evidence type="ECO:0000256" key="3">
    <source>
        <dbReference type="ARBA" id="ARBA00022763"/>
    </source>
</evidence>
<dbReference type="GO" id="GO:0006281">
    <property type="term" value="P:DNA repair"/>
    <property type="evidence" value="ECO:0007669"/>
    <property type="project" value="UniProtKB-KW"/>
</dbReference>
<dbReference type="GO" id="GO:0031297">
    <property type="term" value="P:replication fork processing"/>
    <property type="evidence" value="ECO:0007669"/>
    <property type="project" value="TreeGrafter"/>
</dbReference>
<dbReference type="PANTHER" id="PTHR28680:SF1">
    <property type="entry name" value="CENTROMERE PROTEIN X"/>
    <property type="match status" value="1"/>
</dbReference>
<name>A0A9P5D9A9_9HYPO</name>
<dbReference type="CDD" id="cd22921">
    <property type="entry name" value="HFD_CENP-X"/>
    <property type="match status" value="1"/>
</dbReference>
<dbReference type="GO" id="GO:0000712">
    <property type="term" value="P:resolution of meiotic recombination intermediates"/>
    <property type="evidence" value="ECO:0007669"/>
    <property type="project" value="TreeGrafter"/>
</dbReference>
<evidence type="ECO:0000256" key="2">
    <source>
        <dbReference type="ARBA" id="ARBA00009359"/>
    </source>
</evidence>
<feature type="compositionally biased region" description="Basic and acidic residues" evidence="7">
    <location>
        <begin position="60"/>
        <end position="75"/>
    </location>
</feature>
<dbReference type="Pfam" id="PF09415">
    <property type="entry name" value="CENP-X"/>
    <property type="match status" value="1"/>
</dbReference>
<evidence type="ECO:0000313" key="8">
    <source>
        <dbReference type="EMBL" id="KAF4126334.1"/>
    </source>
</evidence>
<dbReference type="RefSeq" id="XP_035324986.1">
    <property type="nucleotide sequence ID" value="XM_035462056.1"/>
</dbReference>
<keyword evidence="9" id="KW-1185">Reference proteome</keyword>
<dbReference type="PANTHER" id="PTHR28680">
    <property type="entry name" value="CENTROMERE PROTEIN X"/>
    <property type="match status" value="1"/>
</dbReference>
<evidence type="ECO:0000256" key="6">
    <source>
        <dbReference type="ARBA" id="ARBA00023242"/>
    </source>
</evidence>
<dbReference type="GO" id="GO:0071821">
    <property type="term" value="C:FANCM-MHF complex"/>
    <property type="evidence" value="ECO:0007669"/>
    <property type="project" value="TreeGrafter"/>
</dbReference>
<proteinExistence type="inferred from homology"/>
<dbReference type="GeneID" id="55966300"/>